<accession>A0A5N6JVB6</accession>
<dbReference type="AlphaFoldDB" id="A0A5N6JVB6"/>
<evidence type="ECO:0000313" key="1">
    <source>
        <dbReference type="EMBL" id="KAB8292976.1"/>
    </source>
</evidence>
<protein>
    <submittedName>
        <fullName evidence="1">Uncharacterized protein</fullName>
    </submittedName>
</protein>
<evidence type="ECO:0000313" key="2">
    <source>
        <dbReference type="Proteomes" id="UP000326757"/>
    </source>
</evidence>
<dbReference type="OrthoDB" id="2115692at2759"/>
<keyword evidence="2" id="KW-1185">Reference proteome</keyword>
<reference evidence="1 2" key="1">
    <citation type="submission" date="2019-06" db="EMBL/GenBank/DDBJ databases">
        <title>Genome Sequence of the Brown Rot Fungal Pathogen Monilinia laxa.</title>
        <authorList>
            <person name="De Miccolis Angelini R.M."/>
            <person name="Landi L."/>
            <person name="Abate D."/>
            <person name="Pollastro S."/>
            <person name="Romanazzi G."/>
            <person name="Faretra F."/>
        </authorList>
    </citation>
    <scope>NUCLEOTIDE SEQUENCE [LARGE SCALE GENOMIC DNA]</scope>
    <source>
        <strain evidence="1 2">Mlax316</strain>
    </source>
</reference>
<proteinExistence type="predicted"/>
<gene>
    <name evidence="1" type="ORF">EYC80_007340</name>
</gene>
<dbReference type="EMBL" id="VIGI01000012">
    <property type="protein sequence ID" value="KAB8292976.1"/>
    <property type="molecule type" value="Genomic_DNA"/>
</dbReference>
<organism evidence="1 2">
    <name type="scientific">Monilinia laxa</name>
    <name type="common">Brown rot fungus</name>
    <name type="synonym">Sclerotinia laxa</name>
    <dbReference type="NCBI Taxonomy" id="61186"/>
    <lineage>
        <taxon>Eukaryota</taxon>
        <taxon>Fungi</taxon>
        <taxon>Dikarya</taxon>
        <taxon>Ascomycota</taxon>
        <taxon>Pezizomycotina</taxon>
        <taxon>Leotiomycetes</taxon>
        <taxon>Helotiales</taxon>
        <taxon>Sclerotiniaceae</taxon>
        <taxon>Monilinia</taxon>
    </lineage>
</organism>
<name>A0A5N6JVB6_MONLA</name>
<dbReference type="Proteomes" id="UP000326757">
    <property type="component" value="Unassembled WGS sequence"/>
</dbReference>
<sequence>MAPIIVTTQAEFSVVIDCFWNSSYDPYTTSMNILFPISEATEEGHAKAVAESKTRLCKGVVYSGTHCNFHQACSSYKDDVPELVAFWRPEGLAEILQVGEIAKSLFFWLLWVKQWTGLLYDITLNKFGSGYTNLFQGPLRSGFFGHASEREASNVCDFH</sequence>
<comment type="caution">
    <text evidence="1">The sequence shown here is derived from an EMBL/GenBank/DDBJ whole genome shotgun (WGS) entry which is preliminary data.</text>
</comment>